<dbReference type="Proteomes" id="UP000295150">
    <property type="component" value="Unassembled WGS sequence"/>
</dbReference>
<reference evidence="3 4" key="1">
    <citation type="submission" date="2019-03" db="EMBL/GenBank/DDBJ databases">
        <title>Freshwater and sediment microbial communities from various areas in North America, analyzing microbe dynamics in response to fracking.</title>
        <authorList>
            <person name="Lamendella R."/>
        </authorList>
    </citation>
    <scope>NUCLEOTIDE SEQUENCE [LARGE SCALE GENOMIC DNA]</scope>
    <source>
        <strain evidence="3 4">1_TX</strain>
    </source>
</reference>
<dbReference type="AlphaFoldDB" id="A0A4R6HI43"/>
<dbReference type="GO" id="GO:0016757">
    <property type="term" value="F:glycosyltransferase activity"/>
    <property type="evidence" value="ECO:0007669"/>
    <property type="project" value="UniProtKB-ARBA"/>
</dbReference>
<feature type="domain" description="Glycosyltransferase subfamily 4-like N-terminal" evidence="2">
    <location>
        <begin position="20"/>
        <end position="211"/>
    </location>
</feature>
<organism evidence="3 4">
    <name type="scientific">Halomonas ventosae</name>
    <dbReference type="NCBI Taxonomy" id="229007"/>
    <lineage>
        <taxon>Bacteria</taxon>
        <taxon>Pseudomonadati</taxon>
        <taxon>Pseudomonadota</taxon>
        <taxon>Gammaproteobacteria</taxon>
        <taxon>Oceanospirillales</taxon>
        <taxon>Halomonadaceae</taxon>
        <taxon>Halomonas</taxon>
    </lineage>
</organism>
<keyword evidence="4" id="KW-1185">Reference proteome</keyword>
<dbReference type="Pfam" id="PF00534">
    <property type="entry name" value="Glycos_transf_1"/>
    <property type="match status" value="1"/>
</dbReference>
<dbReference type="Gene3D" id="3.40.50.2000">
    <property type="entry name" value="Glycogen Phosphorylase B"/>
    <property type="match status" value="2"/>
</dbReference>
<feature type="domain" description="Glycosyl transferase family 1" evidence="1">
    <location>
        <begin position="231"/>
        <end position="387"/>
    </location>
</feature>
<evidence type="ECO:0000313" key="3">
    <source>
        <dbReference type="EMBL" id="TDO07731.1"/>
    </source>
</evidence>
<accession>A0A4R6HI43</accession>
<dbReference type="PANTHER" id="PTHR12526:SF630">
    <property type="entry name" value="GLYCOSYLTRANSFERASE"/>
    <property type="match status" value="1"/>
</dbReference>
<name>A0A4R6HI43_9GAMM</name>
<evidence type="ECO:0000259" key="1">
    <source>
        <dbReference type="Pfam" id="PF00534"/>
    </source>
</evidence>
<protein>
    <submittedName>
        <fullName evidence="3">Glycosyltransferase involved in cell wall biosynthesis</fullName>
    </submittedName>
</protein>
<dbReference type="EMBL" id="SNWH01000008">
    <property type="protein sequence ID" value="TDO07731.1"/>
    <property type="molecule type" value="Genomic_DNA"/>
</dbReference>
<sequence>MATSTERPLIALLSRGITGGGVQHMMLNLARELVHYGYRVDLLVREENHGDTMAVPDGVRLEVLTRSSRWQAHLLAMRADPKGIMSMARPVLLPITPASVLTYLPALRHYLVHERPSALIAATTYLNVAAVWAVALANTQTRLVLSERDNLSTSIFAADKRRKWRWRFVPSLVRRAYSRADAVVSVSDGVGDDLAQVTGLARQAITTIYNPAVTVDLAKRCAAPVTHPWFISSGPPVVLAAGRLVEKKDYATLLRAIAIARRHRDMRLIILGDGPEHGHLEQLCRELAITDIVDMPGYQANPHAYLARAAVFALSSRREGFPNVLLEALACGCPVVSTDCPSGPAEALASGKFGKLVPVGDASALAEALLQTLQAPMNRESLQARAAQFTLARTAKRYLELLCLDTGQTETT</sequence>
<keyword evidence="3" id="KW-0808">Transferase</keyword>
<dbReference type="PANTHER" id="PTHR12526">
    <property type="entry name" value="GLYCOSYLTRANSFERASE"/>
    <property type="match status" value="1"/>
</dbReference>
<gene>
    <name evidence="3" type="ORF">DFO68_10896</name>
</gene>
<dbReference type="SUPFAM" id="SSF53756">
    <property type="entry name" value="UDP-Glycosyltransferase/glycogen phosphorylase"/>
    <property type="match status" value="1"/>
</dbReference>
<dbReference type="InterPro" id="IPR001296">
    <property type="entry name" value="Glyco_trans_1"/>
</dbReference>
<evidence type="ECO:0000259" key="2">
    <source>
        <dbReference type="Pfam" id="PF13439"/>
    </source>
</evidence>
<dbReference type="Pfam" id="PF13439">
    <property type="entry name" value="Glyco_transf_4"/>
    <property type="match status" value="1"/>
</dbReference>
<dbReference type="RefSeq" id="WP_208107385.1">
    <property type="nucleotide sequence ID" value="NZ_SNWH01000008.1"/>
</dbReference>
<evidence type="ECO:0000313" key="4">
    <source>
        <dbReference type="Proteomes" id="UP000295150"/>
    </source>
</evidence>
<dbReference type="CDD" id="cd03811">
    <property type="entry name" value="GT4_GT28_WabH-like"/>
    <property type="match status" value="1"/>
</dbReference>
<comment type="caution">
    <text evidence="3">The sequence shown here is derived from an EMBL/GenBank/DDBJ whole genome shotgun (WGS) entry which is preliminary data.</text>
</comment>
<proteinExistence type="predicted"/>
<dbReference type="InterPro" id="IPR028098">
    <property type="entry name" value="Glyco_trans_4-like_N"/>
</dbReference>